<reference evidence="2" key="1">
    <citation type="journal article" date="2022" name="Mol. Ecol. Resour.">
        <title>The genomes of chicory, endive, great burdock and yacon provide insights into Asteraceae palaeo-polyploidization history and plant inulin production.</title>
        <authorList>
            <person name="Fan W."/>
            <person name="Wang S."/>
            <person name="Wang H."/>
            <person name="Wang A."/>
            <person name="Jiang F."/>
            <person name="Liu H."/>
            <person name="Zhao H."/>
            <person name="Xu D."/>
            <person name="Zhang Y."/>
        </authorList>
    </citation>
    <scope>NUCLEOTIDE SEQUENCE [LARGE SCALE GENOMIC DNA]</scope>
    <source>
        <strain evidence="2">cv. Punajuju</strain>
    </source>
</reference>
<name>A0ACB9H264_CICIN</name>
<dbReference type="EMBL" id="CM042009">
    <property type="protein sequence ID" value="KAI3789591.1"/>
    <property type="molecule type" value="Genomic_DNA"/>
</dbReference>
<comment type="caution">
    <text evidence="1">The sequence shown here is derived from an EMBL/GenBank/DDBJ whole genome shotgun (WGS) entry which is preliminary data.</text>
</comment>
<sequence length="157" mass="17464">MLAGMKAVGKVAPVWNLALPVKMKFSEMRDEADIVEVGGVRLTKKTRDSGKLNMKRRGTGAPPDEVTVKDVDNNDNEDDGEFETDSGEETETEHDVESQPLMLKTQNLEVSTAQSSGRRRILRNIGTRDVVSNQEKREIKGTPGFTVYVNRRPTSMV</sequence>
<dbReference type="Proteomes" id="UP001055811">
    <property type="component" value="Linkage Group LG01"/>
</dbReference>
<protein>
    <submittedName>
        <fullName evidence="1">Uncharacterized protein</fullName>
    </submittedName>
</protein>
<keyword evidence="2" id="KW-1185">Reference proteome</keyword>
<accession>A0ACB9H264</accession>
<evidence type="ECO:0000313" key="2">
    <source>
        <dbReference type="Proteomes" id="UP001055811"/>
    </source>
</evidence>
<organism evidence="1 2">
    <name type="scientific">Cichorium intybus</name>
    <name type="common">Chicory</name>
    <dbReference type="NCBI Taxonomy" id="13427"/>
    <lineage>
        <taxon>Eukaryota</taxon>
        <taxon>Viridiplantae</taxon>
        <taxon>Streptophyta</taxon>
        <taxon>Embryophyta</taxon>
        <taxon>Tracheophyta</taxon>
        <taxon>Spermatophyta</taxon>
        <taxon>Magnoliopsida</taxon>
        <taxon>eudicotyledons</taxon>
        <taxon>Gunneridae</taxon>
        <taxon>Pentapetalae</taxon>
        <taxon>asterids</taxon>
        <taxon>campanulids</taxon>
        <taxon>Asterales</taxon>
        <taxon>Asteraceae</taxon>
        <taxon>Cichorioideae</taxon>
        <taxon>Cichorieae</taxon>
        <taxon>Cichoriinae</taxon>
        <taxon>Cichorium</taxon>
    </lineage>
</organism>
<gene>
    <name evidence="1" type="ORF">L2E82_02391</name>
</gene>
<evidence type="ECO:0000313" key="1">
    <source>
        <dbReference type="EMBL" id="KAI3789591.1"/>
    </source>
</evidence>
<reference evidence="1 2" key="2">
    <citation type="journal article" date="2022" name="Mol. Ecol. Resour.">
        <title>The genomes of chicory, endive, great burdock and yacon provide insights into Asteraceae paleo-polyploidization history and plant inulin production.</title>
        <authorList>
            <person name="Fan W."/>
            <person name="Wang S."/>
            <person name="Wang H."/>
            <person name="Wang A."/>
            <person name="Jiang F."/>
            <person name="Liu H."/>
            <person name="Zhao H."/>
            <person name="Xu D."/>
            <person name="Zhang Y."/>
        </authorList>
    </citation>
    <scope>NUCLEOTIDE SEQUENCE [LARGE SCALE GENOMIC DNA]</scope>
    <source>
        <strain evidence="2">cv. Punajuju</strain>
        <tissue evidence="1">Leaves</tissue>
    </source>
</reference>
<proteinExistence type="predicted"/>